<gene>
    <name evidence="1" type="ORF">Z519_05915</name>
</gene>
<dbReference type="GeneID" id="27698843"/>
<reference evidence="1" key="1">
    <citation type="submission" date="2015-01" db="EMBL/GenBank/DDBJ databases">
        <title>The Genome Sequence of Cladophialophora bantiana CBS 173.52.</title>
        <authorList>
            <consortium name="The Broad Institute Genomics Platform"/>
            <person name="Cuomo C."/>
            <person name="de Hoog S."/>
            <person name="Gorbushina A."/>
            <person name="Stielow B."/>
            <person name="Teixiera M."/>
            <person name="Abouelleil A."/>
            <person name="Chapman S.B."/>
            <person name="Priest M."/>
            <person name="Young S.K."/>
            <person name="Wortman J."/>
            <person name="Nusbaum C."/>
            <person name="Birren B."/>
        </authorList>
    </citation>
    <scope>NUCLEOTIDE SEQUENCE [LARGE SCALE GENOMIC DNA]</scope>
    <source>
        <strain evidence="1">CBS 173.52</strain>
    </source>
</reference>
<keyword evidence="2" id="KW-1185">Reference proteome</keyword>
<dbReference type="RefSeq" id="XP_016619979.1">
    <property type="nucleotide sequence ID" value="XM_016763655.1"/>
</dbReference>
<protein>
    <submittedName>
        <fullName evidence="1">Uncharacterized protein</fullName>
    </submittedName>
</protein>
<evidence type="ECO:0000313" key="1">
    <source>
        <dbReference type="EMBL" id="KIW93310.1"/>
    </source>
</evidence>
<dbReference type="Proteomes" id="UP000053789">
    <property type="component" value="Unassembled WGS sequence"/>
</dbReference>
<dbReference type="AlphaFoldDB" id="A0A0D2HR30"/>
<dbReference type="OrthoDB" id="4157600at2759"/>
<dbReference type="VEuPathDB" id="FungiDB:Z519_05915"/>
<evidence type="ECO:0000313" key="2">
    <source>
        <dbReference type="Proteomes" id="UP000053789"/>
    </source>
</evidence>
<name>A0A0D2HR30_CLAB1</name>
<dbReference type="EMBL" id="KN846987">
    <property type="protein sequence ID" value="KIW93310.1"/>
    <property type="molecule type" value="Genomic_DNA"/>
</dbReference>
<accession>A0A0D2HR30</accession>
<sequence length="221" mass="24955">MSDFPLSSGDAEAPVRVSDRAAFGKGTQTLVDETVRKTWEIDRKKLTFKNECWNSWLDQVLESVSKGLGTNGIQSGYPFALTYIIINVAIERPLSVKVLDVKQPKIDGMFAEWSPMQDHPLCMYYALQDKYTGASIKLQSLNGDDYYRISHPDRACQSNGFCVFLSQLQLTMTRINDEEEGTKDLRLNNIVTQQGARVQDSLAIEADFFAPDLYEAPEHDE</sequence>
<dbReference type="HOGENOM" id="CLU_1250536_0_0_1"/>
<proteinExistence type="predicted"/>
<organism evidence="1 2">
    <name type="scientific">Cladophialophora bantiana (strain ATCC 10958 / CBS 173.52 / CDC B-1940 / NIH 8579)</name>
    <name type="common">Xylohypha bantiana</name>
    <dbReference type="NCBI Taxonomy" id="1442370"/>
    <lineage>
        <taxon>Eukaryota</taxon>
        <taxon>Fungi</taxon>
        <taxon>Dikarya</taxon>
        <taxon>Ascomycota</taxon>
        <taxon>Pezizomycotina</taxon>
        <taxon>Eurotiomycetes</taxon>
        <taxon>Chaetothyriomycetidae</taxon>
        <taxon>Chaetothyriales</taxon>
        <taxon>Herpotrichiellaceae</taxon>
        <taxon>Cladophialophora</taxon>
    </lineage>
</organism>